<keyword evidence="2" id="KW-1185">Reference proteome</keyword>
<organism evidence="1 2">
    <name type="scientific">Sphaerodactylus townsendi</name>
    <dbReference type="NCBI Taxonomy" id="933632"/>
    <lineage>
        <taxon>Eukaryota</taxon>
        <taxon>Metazoa</taxon>
        <taxon>Chordata</taxon>
        <taxon>Craniata</taxon>
        <taxon>Vertebrata</taxon>
        <taxon>Euteleostomi</taxon>
        <taxon>Lepidosauria</taxon>
        <taxon>Squamata</taxon>
        <taxon>Bifurcata</taxon>
        <taxon>Gekkota</taxon>
        <taxon>Sphaerodactylidae</taxon>
        <taxon>Sphaerodactylus</taxon>
    </lineage>
</organism>
<name>A0ACB8ED93_9SAUR</name>
<evidence type="ECO:0000313" key="2">
    <source>
        <dbReference type="Proteomes" id="UP000827872"/>
    </source>
</evidence>
<evidence type="ECO:0000313" key="1">
    <source>
        <dbReference type="EMBL" id="KAH7990569.1"/>
    </source>
</evidence>
<sequence length="122" mass="13453">MQNCSREWVTSQTVAIQCLRYWTLPELLRFPAFPEQKNPSYANFQGGKGDLPNLRCRTENVTAVFSAGGRGEIVVMCTDLTNRNNRNERSRTGGEGGVLGGEFLLKGQTGPETRKGTEAAEI</sequence>
<dbReference type="Proteomes" id="UP000827872">
    <property type="component" value="Linkage Group LG16"/>
</dbReference>
<proteinExistence type="predicted"/>
<protein>
    <submittedName>
        <fullName evidence="1">Uncharacterized protein</fullName>
    </submittedName>
</protein>
<dbReference type="EMBL" id="CM037629">
    <property type="protein sequence ID" value="KAH7990569.1"/>
    <property type="molecule type" value="Genomic_DNA"/>
</dbReference>
<gene>
    <name evidence="1" type="ORF">K3G42_008624</name>
</gene>
<comment type="caution">
    <text evidence="1">The sequence shown here is derived from an EMBL/GenBank/DDBJ whole genome shotgun (WGS) entry which is preliminary data.</text>
</comment>
<accession>A0ACB8ED93</accession>
<reference evidence="1" key="1">
    <citation type="submission" date="2021-08" db="EMBL/GenBank/DDBJ databases">
        <title>The first chromosome-level gecko genome reveals the dynamic sex chromosomes of Neotropical dwarf geckos (Sphaerodactylidae: Sphaerodactylus).</title>
        <authorList>
            <person name="Pinto B.J."/>
            <person name="Keating S.E."/>
            <person name="Gamble T."/>
        </authorList>
    </citation>
    <scope>NUCLEOTIDE SEQUENCE</scope>
    <source>
        <strain evidence="1">TG3544</strain>
    </source>
</reference>